<accession>A0A3N7F0H2</accession>
<reference evidence="1 2" key="1">
    <citation type="journal article" date="2006" name="Science">
        <title>The genome of black cottonwood, Populus trichocarpa (Torr. &amp; Gray).</title>
        <authorList>
            <person name="Tuskan G.A."/>
            <person name="Difazio S."/>
            <person name="Jansson S."/>
            <person name="Bohlmann J."/>
            <person name="Grigoriev I."/>
            <person name="Hellsten U."/>
            <person name="Putnam N."/>
            <person name="Ralph S."/>
            <person name="Rombauts S."/>
            <person name="Salamov A."/>
            <person name="Schein J."/>
            <person name="Sterck L."/>
            <person name="Aerts A."/>
            <person name="Bhalerao R.R."/>
            <person name="Bhalerao R.P."/>
            <person name="Blaudez D."/>
            <person name="Boerjan W."/>
            <person name="Brun A."/>
            <person name="Brunner A."/>
            <person name="Busov V."/>
            <person name="Campbell M."/>
            <person name="Carlson J."/>
            <person name="Chalot M."/>
            <person name="Chapman J."/>
            <person name="Chen G.L."/>
            <person name="Cooper D."/>
            <person name="Coutinho P.M."/>
            <person name="Couturier J."/>
            <person name="Covert S."/>
            <person name="Cronk Q."/>
            <person name="Cunningham R."/>
            <person name="Davis J."/>
            <person name="Degroeve S."/>
            <person name="Dejardin A."/>
            <person name="Depamphilis C."/>
            <person name="Detter J."/>
            <person name="Dirks B."/>
            <person name="Dubchak I."/>
            <person name="Duplessis S."/>
            <person name="Ehlting J."/>
            <person name="Ellis B."/>
            <person name="Gendler K."/>
            <person name="Goodstein D."/>
            <person name="Gribskov M."/>
            <person name="Grimwood J."/>
            <person name="Groover A."/>
            <person name="Gunter L."/>
            <person name="Hamberger B."/>
            <person name="Heinze B."/>
            <person name="Helariutta Y."/>
            <person name="Henrissat B."/>
            <person name="Holligan D."/>
            <person name="Holt R."/>
            <person name="Huang W."/>
            <person name="Islam-Faridi N."/>
            <person name="Jones S."/>
            <person name="Jones-Rhoades M."/>
            <person name="Jorgensen R."/>
            <person name="Joshi C."/>
            <person name="Kangasjarvi J."/>
            <person name="Karlsson J."/>
            <person name="Kelleher C."/>
            <person name="Kirkpatrick R."/>
            <person name="Kirst M."/>
            <person name="Kohler A."/>
            <person name="Kalluri U."/>
            <person name="Larimer F."/>
            <person name="Leebens-Mack J."/>
            <person name="Leple J.C."/>
            <person name="Locascio P."/>
            <person name="Lou Y."/>
            <person name="Lucas S."/>
            <person name="Martin F."/>
            <person name="Montanini B."/>
            <person name="Napoli C."/>
            <person name="Nelson D.R."/>
            <person name="Nelson C."/>
            <person name="Nieminen K."/>
            <person name="Nilsson O."/>
            <person name="Pereda V."/>
            <person name="Peter G."/>
            <person name="Philippe R."/>
            <person name="Pilate G."/>
            <person name="Poliakov A."/>
            <person name="Razumovskaya J."/>
            <person name="Richardson P."/>
            <person name="Rinaldi C."/>
            <person name="Ritland K."/>
            <person name="Rouze P."/>
            <person name="Ryaboy D."/>
            <person name="Schmutz J."/>
            <person name="Schrader J."/>
            <person name="Segerman B."/>
            <person name="Shin H."/>
            <person name="Siddiqui A."/>
            <person name="Sterky F."/>
            <person name="Terry A."/>
            <person name="Tsai C.J."/>
            <person name="Uberbacher E."/>
            <person name="Unneberg P."/>
            <person name="Vahala J."/>
            <person name="Wall K."/>
            <person name="Wessler S."/>
            <person name="Yang G."/>
            <person name="Yin T."/>
            <person name="Douglas C."/>
            <person name="Marra M."/>
            <person name="Sandberg G."/>
            <person name="Van de Peer Y."/>
            <person name="Rokhsar D."/>
        </authorList>
    </citation>
    <scope>NUCLEOTIDE SEQUENCE [LARGE SCALE GENOMIC DNA]</scope>
    <source>
        <strain evidence="2">cv. Nisqually</strain>
    </source>
</reference>
<protein>
    <submittedName>
        <fullName evidence="1">Uncharacterized protein</fullName>
    </submittedName>
</protein>
<dbReference type="EMBL" id="CM009295">
    <property type="protein sequence ID" value="RQO91097.1"/>
    <property type="molecule type" value="Genomic_DNA"/>
</dbReference>
<dbReference type="AlphaFoldDB" id="A0A3N7F0H2"/>
<proteinExistence type="predicted"/>
<organism evidence="1 2">
    <name type="scientific">Populus trichocarpa</name>
    <name type="common">Western balsam poplar</name>
    <name type="synonym">Populus balsamifera subsp. trichocarpa</name>
    <dbReference type="NCBI Taxonomy" id="3694"/>
    <lineage>
        <taxon>Eukaryota</taxon>
        <taxon>Viridiplantae</taxon>
        <taxon>Streptophyta</taxon>
        <taxon>Embryophyta</taxon>
        <taxon>Tracheophyta</taxon>
        <taxon>Spermatophyta</taxon>
        <taxon>Magnoliopsida</taxon>
        <taxon>eudicotyledons</taxon>
        <taxon>Gunneridae</taxon>
        <taxon>Pentapetalae</taxon>
        <taxon>rosids</taxon>
        <taxon>fabids</taxon>
        <taxon>Malpighiales</taxon>
        <taxon>Salicaceae</taxon>
        <taxon>Saliceae</taxon>
        <taxon>Populus</taxon>
    </lineage>
</organism>
<evidence type="ECO:0000313" key="2">
    <source>
        <dbReference type="Proteomes" id="UP000006729"/>
    </source>
</evidence>
<name>A0A3N7F0H2_POPTR</name>
<evidence type="ECO:0000313" key="1">
    <source>
        <dbReference type="EMBL" id="RQO91097.1"/>
    </source>
</evidence>
<dbReference type="Proteomes" id="UP000006729">
    <property type="component" value="Chromosome 6"/>
</dbReference>
<keyword evidence="2" id="KW-1185">Reference proteome</keyword>
<gene>
    <name evidence="1" type="ORF">POPTR_006G002950</name>
</gene>
<sequence length="45" mass="5213">MLTTTPQSLHPQRLKSKVYSLLIQIHVDILKAIQKGWGLIYYGLF</sequence>
<dbReference type="InParanoid" id="A0A3N7F0H2"/>